<organism evidence="2 3">
    <name type="scientific">Streptomyces lomondensis</name>
    <dbReference type="NCBI Taxonomy" id="68229"/>
    <lineage>
        <taxon>Bacteria</taxon>
        <taxon>Bacillati</taxon>
        <taxon>Actinomycetota</taxon>
        <taxon>Actinomycetes</taxon>
        <taxon>Kitasatosporales</taxon>
        <taxon>Streptomycetaceae</taxon>
        <taxon>Streptomyces</taxon>
    </lineage>
</organism>
<dbReference type="Gene3D" id="1.10.10.10">
    <property type="entry name" value="Winged helix-like DNA-binding domain superfamily/Winged helix DNA-binding domain"/>
    <property type="match status" value="1"/>
</dbReference>
<dbReference type="InterPro" id="IPR036388">
    <property type="entry name" value="WH-like_DNA-bd_sf"/>
</dbReference>
<name>A0ABQ2XR23_9ACTN</name>
<feature type="region of interest" description="Disordered" evidence="1">
    <location>
        <begin position="44"/>
        <end position="72"/>
    </location>
</feature>
<gene>
    <name evidence="2" type="ORF">GCM10010383_68230</name>
</gene>
<sequence>MRRRYCRLAEGRSTGLTPHSAAKDASLPRHSGLSPIVISKVTAVSGPMNRSGSDGGSIPREDRVMARPSPYPPELRERAVRMVAEAASALFAAELDRPSKRS</sequence>
<proteinExistence type="predicted"/>
<feature type="region of interest" description="Disordered" evidence="1">
    <location>
        <begin position="1"/>
        <end position="30"/>
    </location>
</feature>
<evidence type="ECO:0000313" key="2">
    <source>
        <dbReference type="EMBL" id="GGX27884.1"/>
    </source>
</evidence>
<dbReference type="EMBL" id="BMWC01000013">
    <property type="protein sequence ID" value="GGX27884.1"/>
    <property type="molecule type" value="Genomic_DNA"/>
</dbReference>
<evidence type="ECO:0000313" key="3">
    <source>
        <dbReference type="Proteomes" id="UP000617743"/>
    </source>
</evidence>
<accession>A0ABQ2XR23</accession>
<reference evidence="3" key="1">
    <citation type="journal article" date="2019" name="Int. J. Syst. Evol. Microbiol.">
        <title>The Global Catalogue of Microorganisms (GCM) 10K type strain sequencing project: providing services to taxonomists for standard genome sequencing and annotation.</title>
        <authorList>
            <consortium name="The Broad Institute Genomics Platform"/>
            <consortium name="The Broad Institute Genome Sequencing Center for Infectious Disease"/>
            <person name="Wu L."/>
            <person name="Ma J."/>
        </authorList>
    </citation>
    <scope>NUCLEOTIDE SEQUENCE [LARGE SCALE GENOMIC DNA]</scope>
    <source>
        <strain evidence="3">JCM 4866</strain>
    </source>
</reference>
<protein>
    <recommendedName>
        <fullName evidence="4">Transposase</fullName>
    </recommendedName>
</protein>
<evidence type="ECO:0008006" key="4">
    <source>
        <dbReference type="Google" id="ProtNLM"/>
    </source>
</evidence>
<evidence type="ECO:0000256" key="1">
    <source>
        <dbReference type="SAM" id="MobiDB-lite"/>
    </source>
</evidence>
<dbReference type="Proteomes" id="UP000617743">
    <property type="component" value="Unassembled WGS sequence"/>
</dbReference>
<keyword evidence="3" id="KW-1185">Reference proteome</keyword>
<comment type="caution">
    <text evidence="2">The sequence shown here is derived from an EMBL/GenBank/DDBJ whole genome shotgun (WGS) entry which is preliminary data.</text>
</comment>